<evidence type="ECO:0000256" key="1">
    <source>
        <dbReference type="ARBA" id="ARBA00006226"/>
    </source>
</evidence>
<dbReference type="Pfam" id="PF05016">
    <property type="entry name" value="ParE_toxin"/>
    <property type="match status" value="1"/>
</dbReference>
<reference evidence="3 4" key="1">
    <citation type="submission" date="2023-07" db="EMBL/GenBank/DDBJ databases">
        <authorList>
            <person name="Kim M.K."/>
        </authorList>
    </citation>
    <scope>NUCLEOTIDE SEQUENCE [LARGE SCALE GENOMIC DNA]</scope>
    <source>
        <strain evidence="3 4">KR1UV-12</strain>
    </source>
</reference>
<protein>
    <submittedName>
        <fullName evidence="3">Type II toxin-antitoxin system RelE/ParE family toxin</fullName>
    </submittedName>
</protein>
<dbReference type="RefSeq" id="WP_305172426.1">
    <property type="nucleotide sequence ID" value="NZ_JAUUDS010000002.1"/>
</dbReference>
<sequence length="98" mass="10936">MIIRLTNKAQADLIAIGDHIAGYDPDRAAGLVRALRAKCLSLAELPRGYPLVPRFEAFGIRRRVHGNYLIFYRLDDDQVVVLHVLHGARDYAGLLGPE</sequence>
<dbReference type="Proteomes" id="UP001230685">
    <property type="component" value="Unassembled WGS sequence"/>
</dbReference>
<organism evidence="3 4">
    <name type="scientific">Sphingomonas aurea</name>
    <dbReference type="NCBI Taxonomy" id="3063994"/>
    <lineage>
        <taxon>Bacteria</taxon>
        <taxon>Pseudomonadati</taxon>
        <taxon>Pseudomonadota</taxon>
        <taxon>Alphaproteobacteria</taxon>
        <taxon>Sphingomonadales</taxon>
        <taxon>Sphingomonadaceae</taxon>
        <taxon>Sphingomonas</taxon>
    </lineage>
</organism>
<evidence type="ECO:0000313" key="4">
    <source>
        <dbReference type="Proteomes" id="UP001230685"/>
    </source>
</evidence>
<name>A0ABT9EIK1_9SPHN</name>
<keyword evidence="4" id="KW-1185">Reference proteome</keyword>
<evidence type="ECO:0000256" key="2">
    <source>
        <dbReference type="ARBA" id="ARBA00022649"/>
    </source>
</evidence>
<dbReference type="InterPro" id="IPR035093">
    <property type="entry name" value="RelE/ParE_toxin_dom_sf"/>
</dbReference>
<comment type="similarity">
    <text evidence="1">Belongs to the RelE toxin family.</text>
</comment>
<accession>A0ABT9EIK1</accession>
<dbReference type="Gene3D" id="3.30.2310.20">
    <property type="entry name" value="RelE-like"/>
    <property type="match status" value="1"/>
</dbReference>
<dbReference type="PANTHER" id="PTHR33755">
    <property type="entry name" value="TOXIN PARE1-RELATED"/>
    <property type="match status" value="1"/>
</dbReference>
<comment type="caution">
    <text evidence="3">The sequence shown here is derived from an EMBL/GenBank/DDBJ whole genome shotgun (WGS) entry which is preliminary data.</text>
</comment>
<dbReference type="PANTHER" id="PTHR33755:SF6">
    <property type="entry name" value="PLASMID STABILIZATION SYSTEM PROTEIN"/>
    <property type="match status" value="1"/>
</dbReference>
<gene>
    <name evidence="3" type="ORF">Q5H91_06190</name>
</gene>
<proteinExistence type="inferred from homology"/>
<dbReference type="InterPro" id="IPR051803">
    <property type="entry name" value="TA_system_RelE-like_toxin"/>
</dbReference>
<evidence type="ECO:0000313" key="3">
    <source>
        <dbReference type="EMBL" id="MDP1026793.1"/>
    </source>
</evidence>
<dbReference type="EMBL" id="JAUUDS010000002">
    <property type="protein sequence ID" value="MDP1026793.1"/>
    <property type="molecule type" value="Genomic_DNA"/>
</dbReference>
<dbReference type="InterPro" id="IPR007712">
    <property type="entry name" value="RelE/ParE_toxin"/>
</dbReference>
<keyword evidence="2" id="KW-1277">Toxin-antitoxin system</keyword>